<feature type="compositionally biased region" description="Pro residues" evidence="1">
    <location>
        <begin position="66"/>
        <end position="75"/>
    </location>
</feature>
<feature type="compositionally biased region" description="Basic and acidic residues" evidence="1">
    <location>
        <begin position="284"/>
        <end position="295"/>
    </location>
</feature>
<evidence type="ECO:0000313" key="2">
    <source>
        <dbReference type="EMBL" id="SDT10992.1"/>
    </source>
</evidence>
<evidence type="ECO:0000313" key="3">
    <source>
        <dbReference type="Proteomes" id="UP000199092"/>
    </source>
</evidence>
<dbReference type="AlphaFoldDB" id="A0A1H1XPC1"/>
<sequence length="295" mass="31223">MDRRHLLNAGLRSAGPPHPSPRPVREQSNGRSGCATPRRTPRPVPPPGSSGPHPDVTGRARDRVPPVLPPLPNPPIGTCVRWRDRLPRPPSGGEQAGSAPPVAQAADVGKVARVSNQGRWQRVLLDGPCPGRLVGVAAALDRHLGRRATRVELNAARRTASRMAADGRLSVHLVRVHPGQRAGGGVFMVAARPNVEVDGHRLQEAARGRTAAASDPAGAERERQRTAHHADQAATLLKQAAEHALAMNVDQLPPDQAVQVDGRLAAALSGSGATATAPTTQRPRRQDSVKGRRRA</sequence>
<evidence type="ECO:0000256" key="1">
    <source>
        <dbReference type="SAM" id="MobiDB-lite"/>
    </source>
</evidence>
<feature type="region of interest" description="Disordered" evidence="1">
    <location>
        <begin position="1"/>
        <end position="104"/>
    </location>
</feature>
<dbReference type="EMBL" id="LT629749">
    <property type="protein sequence ID" value="SDT10992.1"/>
    <property type="molecule type" value="Genomic_DNA"/>
</dbReference>
<proteinExistence type="predicted"/>
<dbReference type="Proteomes" id="UP000199092">
    <property type="component" value="Chromosome I"/>
</dbReference>
<feature type="compositionally biased region" description="Low complexity" evidence="1">
    <location>
        <begin position="268"/>
        <end position="281"/>
    </location>
</feature>
<feature type="compositionally biased region" description="Basic and acidic residues" evidence="1">
    <location>
        <begin position="218"/>
        <end position="231"/>
    </location>
</feature>
<accession>A0A1H1XPC1</accession>
<gene>
    <name evidence="2" type="ORF">SAMN04488543_3055</name>
</gene>
<organism evidence="2 3">
    <name type="scientific">Friedmanniella luteola</name>
    <dbReference type="NCBI Taxonomy" id="546871"/>
    <lineage>
        <taxon>Bacteria</taxon>
        <taxon>Bacillati</taxon>
        <taxon>Actinomycetota</taxon>
        <taxon>Actinomycetes</taxon>
        <taxon>Propionibacteriales</taxon>
        <taxon>Nocardioidaceae</taxon>
        <taxon>Friedmanniella</taxon>
    </lineage>
</organism>
<feature type="region of interest" description="Disordered" evidence="1">
    <location>
        <begin position="268"/>
        <end position="295"/>
    </location>
</feature>
<keyword evidence="3" id="KW-1185">Reference proteome</keyword>
<reference evidence="2 3" key="1">
    <citation type="submission" date="2016-10" db="EMBL/GenBank/DDBJ databases">
        <authorList>
            <person name="de Groot N.N."/>
        </authorList>
    </citation>
    <scope>NUCLEOTIDE SEQUENCE [LARGE SCALE GENOMIC DNA]</scope>
    <source>
        <strain evidence="2 3">DSM 21741</strain>
    </source>
</reference>
<name>A0A1H1XPC1_9ACTN</name>
<protein>
    <submittedName>
        <fullName evidence="2">Uncharacterized protein</fullName>
    </submittedName>
</protein>
<feature type="region of interest" description="Disordered" evidence="1">
    <location>
        <begin position="202"/>
        <end position="231"/>
    </location>
</feature>